<organism evidence="1 2">
    <name type="scientific">Hydrogeniiclostridium mannosilyticum</name>
    <dbReference type="NCBI Taxonomy" id="2764322"/>
    <lineage>
        <taxon>Bacteria</taxon>
        <taxon>Bacillati</taxon>
        <taxon>Bacillota</taxon>
        <taxon>Clostridia</taxon>
        <taxon>Eubacteriales</taxon>
        <taxon>Acutalibacteraceae</taxon>
        <taxon>Hydrogeniiclostridium</taxon>
    </lineage>
</organism>
<accession>A0A328UF88</accession>
<reference evidence="1 2" key="1">
    <citation type="submission" date="2018-06" db="EMBL/GenBank/DDBJ databases">
        <title>Noncontiguous genome sequence of Ruminococcaceae bacterium ASD2818.</title>
        <authorList>
            <person name="Chaplin A.V."/>
            <person name="Sokolova S.R."/>
            <person name="Kochetkova T.O."/>
            <person name="Goltsov A.Y."/>
            <person name="Trofimov D.Y."/>
            <person name="Efimov B.A."/>
        </authorList>
    </citation>
    <scope>NUCLEOTIDE SEQUENCE [LARGE SCALE GENOMIC DNA]</scope>
    <source>
        <strain evidence="1 2">ASD2818</strain>
    </source>
</reference>
<evidence type="ECO:0000313" key="1">
    <source>
        <dbReference type="EMBL" id="RAQ30168.1"/>
    </source>
</evidence>
<evidence type="ECO:0000313" key="2">
    <source>
        <dbReference type="Proteomes" id="UP000249377"/>
    </source>
</evidence>
<proteinExistence type="predicted"/>
<gene>
    <name evidence="1" type="ORF">DPQ25_01265</name>
</gene>
<keyword evidence="2" id="KW-1185">Reference proteome</keyword>
<dbReference type="EMBL" id="QLYR01000001">
    <property type="protein sequence ID" value="RAQ30168.1"/>
    <property type="molecule type" value="Genomic_DNA"/>
</dbReference>
<name>A0A328UF88_9FIRM</name>
<protein>
    <submittedName>
        <fullName evidence="1">Uncharacterized protein</fullName>
    </submittedName>
</protein>
<dbReference type="RefSeq" id="WP_112331365.1">
    <property type="nucleotide sequence ID" value="NZ_QLYR01000001.1"/>
</dbReference>
<comment type="caution">
    <text evidence="1">The sequence shown here is derived from an EMBL/GenBank/DDBJ whole genome shotgun (WGS) entry which is preliminary data.</text>
</comment>
<dbReference type="Proteomes" id="UP000249377">
    <property type="component" value="Unassembled WGS sequence"/>
</dbReference>
<dbReference type="AlphaFoldDB" id="A0A328UF88"/>
<sequence length="182" mass="21263">MRKEIYKIKNPKHIVFGDPLYFEDFKGAELKRLTVDYKPPKSFDAARLVLLEKPNEKYPEYTDRTMTLYLAPRQTIDVYADEKIYASKKIDGKSIGVDTARYYLSIDGRDDIIRTGADGWWGSFEEYYRENGKSRISDAVVLTVAIPEEQDFNRMKQMAGYFFEDMQPVTPKKQKKMEGPSR</sequence>